<name>A0A8X6IIW2_9ARAC</name>
<evidence type="ECO:0000313" key="2">
    <source>
        <dbReference type="Proteomes" id="UP000886998"/>
    </source>
</evidence>
<sequence length="103" mass="12132">MPKSRRITLSAKIMVREKRYKSAGFYQNIRFQWLKTSSSFPFSTQRGNVKSFILSSNNRRYKTFFQNSSKDVTKYFSARTPEGRQNNSVYVPAAYLEGEEKYC</sequence>
<dbReference type="AlphaFoldDB" id="A0A8X6IIW2"/>
<comment type="caution">
    <text evidence="1">The sequence shown here is derived from an EMBL/GenBank/DDBJ whole genome shotgun (WGS) entry which is preliminary data.</text>
</comment>
<organism evidence="1 2">
    <name type="scientific">Trichonephila inaurata madagascariensis</name>
    <dbReference type="NCBI Taxonomy" id="2747483"/>
    <lineage>
        <taxon>Eukaryota</taxon>
        <taxon>Metazoa</taxon>
        <taxon>Ecdysozoa</taxon>
        <taxon>Arthropoda</taxon>
        <taxon>Chelicerata</taxon>
        <taxon>Arachnida</taxon>
        <taxon>Araneae</taxon>
        <taxon>Araneomorphae</taxon>
        <taxon>Entelegynae</taxon>
        <taxon>Araneoidea</taxon>
        <taxon>Nephilidae</taxon>
        <taxon>Trichonephila</taxon>
        <taxon>Trichonephila inaurata</taxon>
    </lineage>
</organism>
<proteinExistence type="predicted"/>
<protein>
    <submittedName>
        <fullName evidence="1">Uncharacterized protein</fullName>
    </submittedName>
</protein>
<gene>
    <name evidence="1" type="ORF">TNIN_367991</name>
</gene>
<dbReference type="EMBL" id="BMAV01026048">
    <property type="protein sequence ID" value="GFS46888.1"/>
    <property type="molecule type" value="Genomic_DNA"/>
</dbReference>
<reference evidence="1" key="1">
    <citation type="submission" date="2020-08" db="EMBL/GenBank/DDBJ databases">
        <title>Multicomponent nature underlies the extraordinary mechanical properties of spider dragline silk.</title>
        <authorList>
            <person name="Kono N."/>
            <person name="Nakamura H."/>
            <person name="Mori M."/>
            <person name="Yoshida Y."/>
            <person name="Ohtoshi R."/>
            <person name="Malay A.D."/>
            <person name="Moran D.A.P."/>
            <person name="Tomita M."/>
            <person name="Numata K."/>
            <person name="Arakawa K."/>
        </authorList>
    </citation>
    <scope>NUCLEOTIDE SEQUENCE</scope>
</reference>
<accession>A0A8X6IIW2</accession>
<keyword evidence="2" id="KW-1185">Reference proteome</keyword>
<dbReference type="Proteomes" id="UP000886998">
    <property type="component" value="Unassembled WGS sequence"/>
</dbReference>
<evidence type="ECO:0000313" key="1">
    <source>
        <dbReference type="EMBL" id="GFS46888.1"/>
    </source>
</evidence>